<feature type="domain" description="PPIase cyclophilin-type" evidence="5">
    <location>
        <begin position="76"/>
        <end position="196"/>
    </location>
</feature>
<evidence type="ECO:0000313" key="7">
    <source>
        <dbReference type="Proteomes" id="UP000008743"/>
    </source>
</evidence>
<feature type="transmembrane region" description="Helical" evidence="4">
    <location>
        <begin position="31"/>
        <end position="50"/>
    </location>
</feature>
<organism evidence="6 7">
    <name type="scientific">Capsaspora owczarzaki (strain ATCC 30864)</name>
    <dbReference type="NCBI Taxonomy" id="595528"/>
    <lineage>
        <taxon>Eukaryota</taxon>
        <taxon>Filasterea</taxon>
        <taxon>Capsaspora</taxon>
    </lineage>
</organism>
<proteinExistence type="inferred from homology"/>
<dbReference type="InterPro" id="IPR002130">
    <property type="entry name" value="Cyclophilin-type_PPIase_dom"/>
</dbReference>
<evidence type="ECO:0000256" key="3">
    <source>
        <dbReference type="RuleBase" id="RU363019"/>
    </source>
</evidence>
<dbReference type="EMBL" id="KE346367">
    <property type="protein sequence ID" value="KJE94447.1"/>
    <property type="molecule type" value="Genomic_DNA"/>
</dbReference>
<keyword evidence="4" id="KW-1133">Transmembrane helix</keyword>
<dbReference type="eggNOG" id="ENOG502RH58">
    <property type="taxonomic scope" value="Eukaryota"/>
</dbReference>
<evidence type="ECO:0000256" key="2">
    <source>
        <dbReference type="ARBA" id="ARBA00023235"/>
    </source>
</evidence>
<dbReference type="RefSeq" id="XP_004346771.1">
    <property type="nucleotide sequence ID" value="XM_004346721.2"/>
</dbReference>
<keyword evidence="4" id="KW-0812">Transmembrane</keyword>
<dbReference type="EC" id="5.2.1.8" evidence="3"/>
<dbReference type="InterPro" id="IPR029000">
    <property type="entry name" value="Cyclophilin-like_dom_sf"/>
</dbReference>
<dbReference type="PRINTS" id="PR00153">
    <property type="entry name" value="CSAPPISMRASE"/>
</dbReference>
<dbReference type="Pfam" id="PF00160">
    <property type="entry name" value="Pro_isomerase"/>
    <property type="match status" value="1"/>
</dbReference>
<dbReference type="PANTHER" id="PTHR43246">
    <property type="entry name" value="PEPTIDYL-PROLYL CIS-TRANS ISOMERASE CYP38, CHLOROPLASTIC"/>
    <property type="match status" value="1"/>
</dbReference>
<dbReference type="PROSITE" id="PS50072">
    <property type="entry name" value="CSA_PPIASE_2"/>
    <property type="match status" value="1"/>
</dbReference>
<keyword evidence="2 3" id="KW-0413">Isomerase</keyword>
<protein>
    <recommendedName>
        <fullName evidence="3">Peptidyl-prolyl cis-trans isomerase</fullName>
        <shortName evidence="3">PPIase</shortName>
        <ecNumber evidence="3">5.2.1.8</ecNumber>
    </recommendedName>
</protein>
<dbReference type="OMA" id="WRANQIK"/>
<name>A0A0D2VT90_CAPO3</name>
<accession>A0A0D2VT90</accession>
<comment type="similarity">
    <text evidence="3">Belongs to the cyclophilin-type PPIase family.</text>
</comment>
<evidence type="ECO:0000313" key="6">
    <source>
        <dbReference type="EMBL" id="KJE94447.1"/>
    </source>
</evidence>
<dbReference type="Proteomes" id="UP000008743">
    <property type="component" value="Unassembled WGS sequence"/>
</dbReference>
<dbReference type="AlphaFoldDB" id="A0A0D2VT90"/>
<dbReference type="STRING" id="595528.A0A0D2VT90"/>
<reference evidence="7" key="1">
    <citation type="submission" date="2011-02" db="EMBL/GenBank/DDBJ databases">
        <title>The Genome Sequence of Capsaspora owczarzaki ATCC 30864.</title>
        <authorList>
            <person name="Russ C."/>
            <person name="Cuomo C."/>
            <person name="Burger G."/>
            <person name="Gray M.W."/>
            <person name="Holland P.W.H."/>
            <person name="King N."/>
            <person name="Lang F.B.F."/>
            <person name="Roger A.J."/>
            <person name="Ruiz-Trillo I."/>
            <person name="Young S.K."/>
            <person name="Zeng Q."/>
            <person name="Gargeya S."/>
            <person name="Alvarado L."/>
            <person name="Berlin A."/>
            <person name="Chapman S.B."/>
            <person name="Chen Z."/>
            <person name="Freedman E."/>
            <person name="Gellesch M."/>
            <person name="Goldberg J."/>
            <person name="Griggs A."/>
            <person name="Gujja S."/>
            <person name="Heilman E."/>
            <person name="Heiman D."/>
            <person name="Howarth C."/>
            <person name="Mehta T."/>
            <person name="Neiman D."/>
            <person name="Pearson M."/>
            <person name="Roberts A."/>
            <person name="Saif S."/>
            <person name="Shea T."/>
            <person name="Shenoy N."/>
            <person name="Sisk P."/>
            <person name="Stolte C."/>
            <person name="Sykes S."/>
            <person name="White J."/>
            <person name="Yandava C."/>
            <person name="Haas B."/>
            <person name="Nusbaum C."/>
            <person name="Birren B."/>
        </authorList>
    </citation>
    <scope>NUCLEOTIDE SEQUENCE</scope>
    <source>
        <strain evidence="7">ATCC 30864</strain>
    </source>
</reference>
<dbReference type="InParanoid" id="A0A0D2VT90"/>
<evidence type="ECO:0000256" key="1">
    <source>
        <dbReference type="ARBA" id="ARBA00023110"/>
    </source>
</evidence>
<dbReference type="OrthoDB" id="423037at2759"/>
<sequence>MAASISRSTVPAPASGVQTQSTLTALTMRPVAIAVVVVAALIMLAGVATASSQADPVSPSVFCVRFATNVNGSSVIAVNVTRAYAPLGADRLYALVQGDFFDSNGKEAAFFRVVPGFVVQFGISGDPAANAKWDNAIPDDPVVASNIAGTISFATAGPNTRTTQLFINYVDNSFLDQSGFAPLGVVTRGMDVAKMIFNPTPGDSNGVDQDQYTENGQAWIEQNYPNINSITGANVTTGSC</sequence>
<keyword evidence="7" id="KW-1185">Reference proteome</keyword>
<comment type="catalytic activity">
    <reaction evidence="3">
        <text>[protein]-peptidylproline (omega=180) = [protein]-peptidylproline (omega=0)</text>
        <dbReference type="Rhea" id="RHEA:16237"/>
        <dbReference type="Rhea" id="RHEA-COMP:10747"/>
        <dbReference type="Rhea" id="RHEA-COMP:10748"/>
        <dbReference type="ChEBI" id="CHEBI:83833"/>
        <dbReference type="ChEBI" id="CHEBI:83834"/>
        <dbReference type="EC" id="5.2.1.8"/>
    </reaction>
</comment>
<dbReference type="InterPro" id="IPR044665">
    <property type="entry name" value="E_coli_cyclophilin_A-like"/>
</dbReference>
<dbReference type="SUPFAM" id="SSF50891">
    <property type="entry name" value="Cyclophilin-like"/>
    <property type="match status" value="1"/>
</dbReference>
<evidence type="ECO:0000259" key="5">
    <source>
        <dbReference type="PROSITE" id="PS50072"/>
    </source>
</evidence>
<gene>
    <name evidence="6" type="ORF">CAOG_005086</name>
</gene>
<keyword evidence="1 3" id="KW-0697">Rotamase</keyword>
<keyword evidence="4" id="KW-0472">Membrane</keyword>
<dbReference type="Gene3D" id="2.40.100.10">
    <property type="entry name" value="Cyclophilin-like"/>
    <property type="match status" value="1"/>
</dbReference>
<dbReference type="PhylomeDB" id="A0A0D2VT90"/>
<dbReference type="GO" id="GO:0003755">
    <property type="term" value="F:peptidyl-prolyl cis-trans isomerase activity"/>
    <property type="evidence" value="ECO:0007669"/>
    <property type="project" value="UniProtKB-UniRule"/>
</dbReference>
<evidence type="ECO:0000256" key="4">
    <source>
        <dbReference type="SAM" id="Phobius"/>
    </source>
</evidence>
<comment type="function">
    <text evidence="3">PPIases accelerate the folding of proteins. It catalyzes the cis-trans isomerization of proline imidic peptide bonds in oligopeptides.</text>
</comment>